<dbReference type="SMART" id="SM00710">
    <property type="entry name" value="PbH1"/>
    <property type="match status" value="6"/>
</dbReference>
<evidence type="ECO:0000256" key="2">
    <source>
        <dbReference type="SAM" id="SignalP"/>
    </source>
</evidence>
<dbReference type="AlphaFoldDB" id="A0A9X1QWF4"/>
<dbReference type="EMBL" id="JAIRBA010000006">
    <property type="protein sequence ID" value="MCG2418363.1"/>
    <property type="molecule type" value="Genomic_DNA"/>
</dbReference>
<dbReference type="Pfam" id="PF13229">
    <property type="entry name" value="Beta_helix"/>
    <property type="match status" value="1"/>
</dbReference>
<name>A0A9X1QWF4_9FLAO</name>
<evidence type="ECO:0000259" key="4">
    <source>
        <dbReference type="Pfam" id="PF18962"/>
    </source>
</evidence>
<keyword evidence="6" id="KW-1185">Reference proteome</keyword>
<sequence>MKSFLIILSLIISSGVQAANVAGNAFLDNNSNSENITITFSPVSPGAVFNQINPIVNGAYSTTVENGVYNVIFEQAGYQTYELMEVFLNGNITLDDVTLSSVNVQEISGEITGTLNSNSVYKVVGDIFVPTGEILTIDPGTEIKFDGYYTIYVEGTLIADGNETNYIRFTSNANFPTNKDWGNISFYGNTNSILNYCIIEYGMEENSQNDGLVTVYDGNVTITNNEIRHTEERGIRVYESGAANISNNKIYDCRGGITAGSDNLNSIIIEENEIFNIAQIGIAVSVNVEHAVVRHNKIYNVGIYGIQNWSSIDIYRNIVFNVSDATFSSGIFVVGGQPNVTNNTIFNTRHGIGIYDSDFFEPNPKINSNIIAYNSGYAIHSEGDPQPQFVAYNLFYNNAMGIGNNNLPAGVGVIATTNNNGIDSDVYYNIFSNPELESLDPTNPLFCYPTATSDAVDAADPSIPVVDGHADIGAVELGGLLAIGNQQLVSIAVYPNPAGHFVNFTAPTNVQFDQIDFIDLQGRSIFKQKLNIPVSNFQLSIAENLSPGVYIYTVSNAGKIISKGRLLKN</sequence>
<evidence type="ECO:0000313" key="5">
    <source>
        <dbReference type="EMBL" id="MCG2418363.1"/>
    </source>
</evidence>
<dbReference type="Proteomes" id="UP001139461">
    <property type="component" value="Unassembled WGS sequence"/>
</dbReference>
<protein>
    <submittedName>
        <fullName evidence="5">Right-handed parallel beta-helix repeat-containing protein</fullName>
    </submittedName>
</protein>
<dbReference type="InterPro" id="IPR011050">
    <property type="entry name" value="Pectin_lyase_fold/virulence"/>
</dbReference>
<reference evidence="5" key="1">
    <citation type="submission" date="2021-09" db="EMBL/GenBank/DDBJ databases">
        <title>Genome of Aequorivita sp. strain F47161.</title>
        <authorList>
            <person name="Wang Y."/>
        </authorList>
    </citation>
    <scope>NUCLEOTIDE SEQUENCE</scope>
    <source>
        <strain evidence="5">F47161</strain>
    </source>
</reference>
<dbReference type="Gene3D" id="2.160.20.10">
    <property type="entry name" value="Single-stranded right-handed beta-helix, Pectin lyase-like"/>
    <property type="match status" value="1"/>
</dbReference>
<feature type="domain" description="Right handed beta helix" evidence="3">
    <location>
        <begin position="182"/>
        <end position="311"/>
    </location>
</feature>
<dbReference type="InterPro" id="IPR012334">
    <property type="entry name" value="Pectin_lyas_fold"/>
</dbReference>
<evidence type="ECO:0000259" key="3">
    <source>
        <dbReference type="Pfam" id="PF13229"/>
    </source>
</evidence>
<dbReference type="InterPro" id="IPR026444">
    <property type="entry name" value="Secre_tail"/>
</dbReference>
<dbReference type="Pfam" id="PF18962">
    <property type="entry name" value="Por_Secre_tail"/>
    <property type="match status" value="1"/>
</dbReference>
<organism evidence="5 6">
    <name type="scientific">Aequorivita vitellina</name>
    <dbReference type="NCBI Taxonomy" id="2874475"/>
    <lineage>
        <taxon>Bacteria</taxon>
        <taxon>Pseudomonadati</taxon>
        <taxon>Bacteroidota</taxon>
        <taxon>Flavobacteriia</taxon>
        <taxon>Flavobacteriales</taxon>
        <taxon>Flavobacteriaceae</taxon>
        <taxon>Aequorivita</taxon>
    </lineage>
</organism>
<keyword evidence="1 2" id="KW-0732">Signal</keyword>
<comment type="caution">
    <text evidence="5">The sequence shown here is derived from an EMBL/GenBank/DDBJ whole genome shotgun (WGS) entry which is preliminary data.</text>
</comment>
<gene>
    <name evidence="5" type="ORF">K8089_04955</name>
</gene>
<dbReference type="SUPFAM" id="SSF51126">
    <property type="entry name" value="Pectin lyase-like"/>
    <property type="match status" value="1"/>
</dbReference>
<feature type="chain" id="PRO_5040768324" evidence="2">
    <location>
        <begin position="19"/>
        <end position="569"/>
    </location>
</feature>
<evidence type="ECO:0000256" key="1">
    <source>
        <dbReference type="ARBA" id="ARBA00022729"/>
    </source>
</evidence>
<accession>A0A9X1QWF4</accession>
<dbReference type="RefSeq" id="WP_237602179.1">
    <property type="nucleotide sequence ID" value="NZ_JAIRBA010000006.1"/>
</dbReference>
<dbReference type="InterPro" id="IPR039448">
    <property type="entry name" value="Beta_helix"/>
</dbReference>
<dbReference type="NCBIfam" id="TIGR04183">
    <property type="entry name" value="Por_Secre_tail"/>
    <property type="match status" value="1"/>
</dbReference>
<feature type="domain" description="Secretion system C-terminal sorting" evidence="4">
    <location>
        <begin position="493"/>
        <end position="561"/>
    </location>
</feature>
<proteinExistence type="predicted"/>
<feature type="signal peptide" evidence="2">
    <location>
        <begin position="1"/>
        <end position="18"/>
    </location>
</feature>
<dbReference type="InterPro" id="IPR006626">
    <property type="entry name" value="PbH1"/>
</dbReference>
<evidence type="ECO:0000313" key="6">
    <source>
        <dbReference type="Proteomes" id="UP001139461"/>
    </source>
</evidence>